<organism evidence="1 2">
    <name type="scientific">Sphaeroforma arctica JP610</name>
    <dbReference type="NCBI Taxonomy" id="667725"/>
    <lineage>
        <taxon>Eukaryota</taxon>
        <taxon>Ichthyosporea</taxon>
        <taxon>Ichthyophonida</taxon>
        <taxon>Sphaeroforma</taxon>
    </lineage>
</organism>
<gene>
    <name evidence="1" type="ORF">SARC_02044</name>
</gene>
<dbReference type="AlphaFoldDB" id="A0A0L0GA73"/>
<keyword evidence="2" id="KW-1185">Reference proteome</keyword>
<dbReference type="Proteomes" id="UP000054560">
    <property type="component" value="Unassembled WGS sequence"/>
</dbReference>
<name>A0A0L0GA73_9EUKA</name>
<reference evidence="1 2" key="1">
    <citation type="submission" date="2011-02" db="EMBL/GenBank/DDBJ databases">
        <title>The Genome Sequence of Sphaeroforma arctica JP610.</title>
        <authorList>
            <consortium name="The Broad Institute Genome Sequencing Platform"/>
            <person name="Russ C."/>
            <person name="Cuomo C."/>
            <person name="Young S.K."/>
            <person name="Zeng Q."/>
            <person name="Gargeya S."/>
            <person name="Alvarado L."/>
            <person name="Berlin A."/>
            <person name="Chapman S.B."/>
            <person name="Chen Z."/>
            <person name="Freedman E."/>
            <person name="Gellesch M."/>
            <person name="Goldberg J."/>
            <person name="Griggs A."/>
            <person name="Gujja S."/>
            <person name="Heilman E."/>
            <person name="Heiman D."/>
            <person name="Howarth C."/>
            <person name="Mehta T."/>
            <person name="Neiman D."/>
            <person name="Pearson M."/>
            <person name="Roberts A."/>
            <person name="Saif S."/>
            <person name="Shea T."/>
            <person name="Shenoy N."/>
            <person name="Sisk P."/>
            <person name="Stolte C."/>
            <person name="Sykes S."/>
            <person name="White J."/>
            <person name="Yandava C."/>
            <person name="Burger G."/>
            <person name="Gray M.W."/>
            <person name="Holland P.W.H."/>
            <person name="King N."/>
            <person name="Lang F.B.F."/>
            <person name="Roger A.J."/>
            <person name="Ruiz-Trillo I."/>
            <person name="Haas B."/>
            <person name="Nusbaum C."/>
            <person name="Birren B."/>
        </authorList>
    </citation>
    <scope>NUCLEOTIDE SEQUENCE [LARGE SCALE GENOMIC DNA]</scope>
    <source>
        <strain evidence="1 2">JP610</strain>
    </source>
</reference>
<dbReference type="RefSeq" id="XP_014159683.1">
    <property type="nucleotide sequence ID" value="XM_014304208.1"/>
</dbReference>
<feature type="non-terminal residue" evidence="1">
    <location>
        <position position="1"/>
    </location>
</feature>
<dbReference type="GeneID" id="25902548"/>
<protein>
    <submittedName>
        <fullName evidence="1">Uncharacterized protein</fullName>
    </submittedName>
</protein>
<evidence type="ECO:0000313" key="2">
    <source>
        <dbReference type="Proteomes" id="UP000054560"/>
    </source>
</evidence>
<sequence>VRWKGAVSSRRTLTSHRIDLSHFVSAGGMRMWGLDSVANGPYPVAYAGAECKNDTKCGVEKVNVFKSYLGIPQNWSFSLRICSGTGTSEGIVSPKASFRANFQMRSEKSEPIFGWKGAVSLRRTLSSHWIGLSHFASTEVQGVGADDAVDLWDCVRMRLQRLSPL</sequence>
<dbReference type="EMBL" id="KQ241684">
    <property type="protein sequence ID" value="KNC85781.1"/>
    <property type="molecule type" value="Genomic_DNA"/>
</dbReference>
<evidence type="ECO:0000313" key="1">
    <source>
        <dbReference type="EMBL" id="KNC85781.1"/>
    </source>
</evidence>
<accession>A0A0L0GA73</accession>
<proteinExistence type="predicted"/>